<dbReference type="EMBL" id="NBSK02000002">
    <property type="protein sequence ID" value="KAJ0221829.1"/>
    <property type="molecule type" value="Genomic_DNA"/>
</dbReference>
<accession>A0A9R1XQN0</accession>
<sequence length="170" mass="19541">MVTTKTKLAMLRTRTLKHLTSKNEIDPMVTTKTKLATIRIRTLEHLTSRNEIEPLVTTKTKLVTIRTRTLELLTRRNEIDPMVTTKMKLATIRTRTLEHLTSRNEIDPMKRDRPYGNNENKTSNDSSLNIKHLSFLTTNTPQIDVTTRSPTSSADTDRLDSHLTNLELCK</sequence>
<feature type="compositionally biased region" description="Polar residues" evidence="1">
    <location>
        <begin position="117"/>
        <end position="129"/>
    </location>
</feature>
<feature type="region of interest" description="Disordered" evidence="1">
    <location>
        <begin position="105"/>
        <end position="129"/>
    </location>
</feature>
<dbReference type="Proteomes" id="UP000235145">
    <property type="component" value="Unassembled WGS sequence"/>
</dbReference>
<keyword evidence="3" id="KW-1185">Reference proteome</keyword>
<reference evidence="2 3" key="1">
    <citation type="journal article" date="2017" name="Nat. Commun.">
        <title>Genome assembly with in vitro proximity ligation data and whole-genome triplication in lettuce.</title>
        <authorList>
            <person name="Reyes-Chin-Wo S."/>
            <person name="Wang Z."/>
            <person name="Yang X."/>
            <person name="Kozik A."/>
            <person name="Arikit S."/>
            <person name="Song C."/>
            <person name="Xia L."/>
            <person name="Froenicke L."/>
            <person name="Lavelle D.O."/>
            <person name="Truco M.J."/>
            <person name="Xia R."/>
            <person name="Zhu S."/>
            <person name="Xu C."/>
            <person name="Xu H."/>
            <person name="Xu X."/>
            <person name="Cox K."/>
            <person name="Korf I."/>
            <person name="Meyers B.C."/>
            <person name="Michelmore R.W."/>
        </authorList>
    </citation>
    <scope>NUCLEOTIDE SEQUENCE [LARGE SCALE GENOMIC DNA]</scope>
    <source>
        <strain evidence="3">cv. Salinas</strain>
        <tissue evidence="2">Seedlings</tissue>
    </source>
</reference>
<gene>
    <name evidence="2" type="ORF">LSAT_V11C200053310</name>
</gene>
<evidence type="ECO:0000313" key="3">
    <source>
        <dbReference type="Proteomes" id="UP000235145"/>
    </source>
</evidence>
<evidence type="ECO:0000313" key="2">
    <source>
        <dbReference type="EMBL" id="KAJ0221829.1"/>
    </source>
</evidence>
<protein>
    <submittedName>
        <fullName evidence="2">Uncharacterized protein</fullName>
    </submittedName>
</protein>
<name>A0A9R1XQN0_LACSA</name>
<evidence type="ECO:0000256" key="1">
    <source>
        <dbReference type="SAM" id="MobiDB-lite"/>
    </source>
</evidence>
<dbReference type="AlphaFoldDB" id="A0A9R1XQN0"/>
<comment type="caution">
    <text evidence="2">The sequence shown here is derived from an EMBL/GenBank/DDBJ whole genome shotgun (WGS) entry which is preliminary data.</text>
</comment>
<feature type="compositionally biased region" description="Basic and acidic residues" evidence="1">
    <location>
        <begin position="105"/>
        <end position="114"/>
    </location>
</feature>
<proteinExistence type="predicted"/>
<organism evidence="2 3">
    <name type="scientific">Lactuca sativa</name>
    <name type="common">Garden lettuce</name>
    <dbReference type="NCBI Taxonomy" id="4236"/>
    <lineage>
        <taxon>Eukaryota</taxon>
        <taxon>Viridiplantae</taxon>
        <taxon>Streptophyta</taxon>
        <taxon>Embryophyta</taxon>
        <taxon>Tracheophyta</taxon>
        <taxon>Spermatophyta</taxon>
        <taxon>Magnoliopsida</taxon>
        <taxon>eudicotyledons</taxon>
        <taxon>Gunneridae</taxon>
        <taxon>Pentapetalae</taxon>
        <taxon>asterids</taxon>
        <taxon>campanulids</taxon>
        <taxon>Asterales</taxon>
        <taxon>Asteraceae</taxon>
        <taxon>Cichorioideae</taxon>
        <taxon>Cichorieae</taxon>
        <taxon>Lactucinae</taxon>
        <taxon>Lactuca</taxon>
    </lineage>
</organism>